<keyword evidence="3" id="KW-1185">Reference proteome</keyword>
<keyword evidence="1" id="KW-1133">Transmembrane helix</keyword>
<evidence type="ECO:0000313" key="3">
    <source>
        <dbReference type="Proteomes" id="UP001211065"/>
    </source>
</evidence>
<comment type="caution">
    <text evidence="2">The sequence shown here is derived from an EMBL/GenBank/DDBJ whole genome shotgun (WGS) entry which is preliminary data.</text>
</comment>
<feature type="non-terminal residue" evidence="2">
    <location>
        <position position="1"/>
    </location>
</feature>
<evidence type="ECO:0000313" key="2">
    <source>
        <dbReference type="EMBL" id="KAJ3207755.1"/>
    </source>
</evidence>
<feature type="transmembrane region" description="Helical" evidence="1">
    <location>
        <begin position="38"/>
        <end position="61"/>
    </location>
</feature>
<dbReference type="EMBL" id="JADGJW010001035">
    <property type="protein sequence ID" value="KAJ3207755.1"/>
    <property type="molecule type" value="Genomic_DNA"/>
</dbReference>
<name>A0AAD5XSY2_9FUNG</name>
<protein>
    <submittedName>
        <fullName evidence="2">Uncharacterized protein</fullName>
    </submittedName>
</protein>
<reference evidence="2" key="1">
    <citation type="submission" date="2020-05" db="EMBL/GenBank/DDBJ databases">
        <title>Phylogenomic resolution of chytrid fungi.</title>
        <authorList>
            <person name="Stajich J.E."/>
            <person name="Amses K."/>
            <person name="Simmons R."/>
            <person name="Seto K."/>
            <person name="Myers J."/>
            <person name="Bonds A."/>
            <person name="Quandt C.A."/>
            <person name="Barry K."/>
            <person name="Liu P."/>
            <person name="Grigoriev I."/>
            <person name="Longcore J.E."/>
            <person name="James T.Y."/>
        </authorList>
    </citation>
    <scope>NUCLEOTIDE SEQUENCE</scope>
    <source>
        <strain evidence="2">JEL0476</strain>
    </source>
</reference>
<dbReference type="AlphaFoldDB" id="A0AAD5XSY2"/>
<organism evidence="2 3">
    <name type="scientific">Clydaea vesicula</name>
    <dbReference type="NCBI Taxonomy" id="447962"/>
    <lineage>
        <taxon>Eukaryota</taxon>
        <taxon>Fungi</taxon>
        <taxon>Fungi incertae sedis</taxon>
        <taxon>Chytridiomycota</taxon>
        <taxon>Chytridiomycota incertae sedis</taxon>
        <taxon>Chytridiomycetes</taxon>
        <taxon>Lobulomycetales</taxon>
        <taxon>Lobulomycetaceae</taxon>
        <taxon>Clydaea</taxon>
    </lineage>
</organism>
<accession>A0AAD5XSY2</accession>
<sequence>LDQVKNPQLYNSFSKLPNYKEGYLLNVLDAEYKRSFLLLHHVFLTPLKIFGLFSYPIYYLVKANVIGKGIKYNSALECLKIVAVDLILVSGT</sequence>
<keyword evidence="1" id="KW-0472">Membrane</keyword>
<gene>
    <name evidence="2" type="ORF">HK099_000204</name>
</gene>
<proteinExistence type="predicted"/>
<dbReference type="Proteomes" id="UP001211065">
    <property type="component" value="Unassembled WGS sequence"/>
</dbReference>
<keyword evidence="1" id="KW-0812">Transmembrane</keyword>
<evidence type="ECO:0000256" key="1">
    <source>
        <dbReference type="SAM" id="Phobius"/>
    </source>
</evidence>